<dbReference type="InterPro" id="IPR013597">
    <property type="entry name" value="Mat_intron_G2"/>
</dbReference>
<feature type="domain" description="C2H2-type" evidence="3">
    <location>
        <begin position="502"/>
        <end position="533"/>
    </location>
</feature>
<dbReference type="Proteomes" id="UP000461443">
    <property type="component" value="Unassembled WGS sequence"/>
</dbReference>
<organism evidence="5 6">
    <name type="scientific">Acerihabitans arboris</name>
    <dbReference type="NCBI Taxonomy" id="2691583"/>
    <lineage>
        <taxon>Bacteria</taxon>
        <taxon>Pseudomonadati</taxon>
        <taxon>Pseudomonadota</taxon>
        <taxon>Gammaproteobacteria</taxon>
        <taxon>Enterobacterales</taxon>
        <taxon>Pectobacteriaceae</taxon>
        <taxon>Acerihabitans</taxon>
    </lineage>
</organism>
<dbReference type="InterPro" id="IPR000477">
    <property type="entry name" value="RT_dom"/>
</dbReference>
<dbReference type="InterPro" id="IPR025960">
    <property type="entry name" value="RVT_N"/>
</dbReference>
<dbReference type="SUPFAM" id="SSF56672">
    <property type="entry name" value="DNA/RNA polymerases"/>
    <property type="match status" value="1"/>
</dbReference>
<keyword evidence="2" id="KW-0479">Metal-binding</keyword>
<dbReference type="PROSITE" id="PS50157">
    <property type="entry name" value="ZINC_FINGER_C2H2_2"/>
    <property type="match status" value="1"/>
</dbReference>
<protein>
    <submittedName>
        <fullName evidence="5">Group II intron reverse transcriptase/maturase</fullName>
        <ecNumber evidence="5">2.7.7.49</ecNumber>
    </submittedName>
</protein>
<dbReference type="GO" id="GO:0008270">
    <property type="term" value="F:zinc ion binding"/>
    <property type="evidence" value="ECO:0007669"/>
    <property type="project" value="UniProtKB-KW"/>
</dbReference>
<keyword evidence="2" id="KW-0863">Zinc-finger</keyword>
<evidence type="ECO:0000313" key="5">
    <source>
        <dbReference type="EMBL" id="NDL66086.1"/>
    </source>
</evidence>
<evidence type="ECO:0000256" key="1">
    <source>
        <dbReference type="ARBA" id="ARBA00034120"/>
    </source>
</evidence>
<dbReference type="Pfam" id="PF08388">
    <property type="entry name" value="GIIM"/>
    <property type="match status" value="1"/>
</dbReference>
<dbReference type="InterPro" id="IPR013087">
    <property type="entry name" value="Znf_C2H2_type"/>
</dbReference>
<comment type="similarity">
    <text evidence="1">Belongs to the bacterial reverse transcriptase family.</text>
</comment>
<evidence type="ECO:0000259" key="3">
    <source>
        <dbReference type="PROSITE" id="PS50157"/>
    </source>
</evidence>
<sequence>MSTSTVVSAVSRPIGWHTLHWRYHHRRVRKLQVRIAKATLDRQWRRVKSLQRMLVRSFSAKALAVKRITENPGRRTPGVDKQTWSTPESKWKAISQLKRTGYKPLPLRRIYIPKANGKSRPLGIPAMRDRAMQALWLLALEPVAETTADRNSYGFRPLRNTADATGQIFICLGNRSTAEWVLEGDIKGCFDNISHDWLLENIPMDRQILRKWLKAGFMDKGTLYATDNGTPQGSPVSPVLANMCLDGLEQKLAEQFGRKNTAPARRHKVNYVRFADDFICTGSSRALLVKEVKPLIIQFMAERGLTLSEEKTLITHIDKGFDFLGRNIRKYNGKLLIKPSKKNLKNHLSKIRSIIEKNQMVTAAQLIILLNPIIRGWANYHRHIVAKETFSYVDHQIWRKIWQWCRRRHSNKGAGWVYRKYFRSSRTGTYRWLFHGEDRNGKIWDLMLSSTVPIRRHIKIRTEANLYDIRWETYFEHRQDNIWAESQKGKRKITAIWHRQNHTCPLCGQRFTKETGWHIHHKVKKTLGGGDEPDNLVLLHPNCHRQIHSNEAGSLDREFIKA</sequence>
<feature type="domain" description="Reverse transcriptase" evidence="4">
    <location>
        <begin position="93"/>
        <end position="328"/>
    </location>
</feature>
<dbReference type="CDD" id="cd00085">
    <property type="entry name" value="HNHc"/>
    <property type="match status" value="1"/>
</dbReference>
<dbReference type="SMART" id="SM00507">
    <property type="entry name" value="HNHc"/>
    <property type="match status" value="1"/>
</dbReference>
<dbReference type="Pfam" id="PF00078">
    <property type="entry name" value="RVT_1"/>
    <property type="match status" value="1"/>
</dbReference>
<dbReference type="RefSeq" id="WP_162368785.1">
    <property type="nucleotide sequence ID" value="NZ_WUBS01000037.1"/>
</dbReference>
<reference evidence="5 6" key="1">
    <citation type="submission" date="2019-12" db="EMBL/GenBank/DDBJ databases">
        <authorList>
            <person name="Lee S.D."/>
        </authorList>
    </citation>
    <scope>NUCLEOTIDE SEQUENCE [LARGE SCALE GENOMIC DNA]</scope>
    <source>
        <strain evidence="5 6">SAP-6</strain>
    </source>
</reference>
<dbReference type="Gene3D" id="1.10.30.50">
    <property type="match status" value="1"/>
</dbReference>
<dbReference type="NCBIfam" id="TIGR04416">
    <property type="entry name" value="group_II_RT_mat"/>
    <property type="match status" value="1"/>
</dbReference>
<dbReference type="Pfam" id="PF13655">
    <property type="entry name" value="RVT_N"/>
    <property type="match status" value="1"/>
</dbReference>
<dbReference type="InterPro" id="IPR030931">
    <property type="entry name" value="Group_II_RT_mat"/>
</dbReference>
<keyword evidence="2" id="KW-0862">Zinc</keyword>
<evidence type="ECO:0000259" key="4">
    <source>
        <dbReference type="PROSITE" id="PS50878"/>
    </source>
</evidence>
<dbReference type="PROSITE" id="PS50878">
    <property type="entry name" value="RT_POL"/>
    <property type="match status" value="1"/>
</dbReference>
<dbReference type="GO" id="GO:0003676">
    <property type="term" value="F:nucleic acid binding"/>
    <property type="evidence" value="ECO:0007669"/>
    <property type="project" value="InterPro"/>
</dbReference>
<evidence type="ECO:0000313" key="6">
    <source>
        <dbReference type="Proteomes" id="UP000461443"/>
    </source>
</evidence>
<dbReference type="GO" id="GO:0003964">
    <property type="term" value="F:RNA-directed DNA polymerase activity"/>
    <property type="evidence" value="ECO:0007669"/>
    <property type="project" value="UniProtKB-KW"/>
</dbReference>
<dbReference type="InterPro" id="IPR043502">
    <property type="entry name" value="DNA/RNA_pol_sf"/>
</dbReference>
<dbReference type="InterPro" id="IPR002711">
    <property type="entry name" value="HNH"/>
</dbReference>
<dbReference type="EMBL" id="WUBS01000037">
    <property type="protein sequence ID" value="NDL66086.1"/>
    <property type="molecule type" value="Genomic_DNA"/>
</dbReference>
<dbReference type="PANTHER" id="PTHR34047:SF8">
    <property type="entry name" value="PROTEIN YKFC"/>
    <property type="match status" value="1"/>
</dbReference>
<dbReference type="GO" id="GO:0004519">
    <property type="term" value="F:endonuclease activity"/>
    <property type="evidence" value="ECO:0007669"/>
    <property type="project" value="InterPro"/>
</dbReference>
<evidence type="ECO:0000256" key="2">
    <source>
        <dbReference type="PROSITE-ProRule" id="PRU00042"/>
    </source>
</evidence>
<proteinExistence type="inferred from homology"/>
<reference evidence="5 6" key="2">
    <citation type="submission" date="2020-02" db="EMBL/GenBank/DDBJ databases">
        <title>The new genus of Enterobacteriales.</title>
        <authorList>
            <person name="Kim I.S."/>
        </authorList>
    </citation>
    <scope>NUCLEOTIDE SEQUENCE [LARGE SCALE GENOMIC DNA]</scope>
    <source>
        <strain evidence="5 6">SAP-6</strain>
    </source>
</reference>
<keyword evidence="5" id="KW-0808">Transferase</keyword>
<comment type="caution">
    <text evidence="5">The sequence shown here is derived from an EMBL/GenBank/DDBJ whole genome shotgun (WGS) entry which is preliminary data.</text>
</comment>
<dbReference type="AlphaFoldDB" id="A0A845STD2"/>
<name>A0A845STD2_9GAMM</name>
<dbReference type="CDD" id="cd01651">
    <property type="entry name" value="RT_G2_intron"/>
    <property type="match status" value="1"/>
</dbReference>
<keyword evidence="5" id="KW-0695">RNA-directed DNA polymerase</keyword>
<gene>
    <name evidence="5" type="primary">ltrA</name>
    <name evidence="5" type="ORF">GRH90_25580</name>
</gene>
<dbReference type="EC" id="2.7.7.49" evidence="5"/>
<dbReference type="PANTHER" id="PTHR34047">
    <property type="entry name" value="NUCLEAR INTRON MATURASE 1, MITOCHONDRIAL-RELATED"/>
    <property type="match status" value="1"/>
</dbReference>
<dbReference type="InterPro" id="IPR051083">
    <property type="entry name" value="GrpII_Intron_Splice-Mob/Def"/>
</dbReference>
<dbReference type="InterPro" id="IPR003615">
    <property type="entry name" value="HNH_nuc"/>
</dbReference>
<keyword evidence="5" id="KW-0548">Nucleotidyltransferase</keyword>
<dbReference type="Pfam" id="PF01844">
    <property type="entry name" value="HNH"/>
    <property type="match status" value="1"/>
</dbReference>
<keyword evidence="6" id="KW-1185">Reference proteome</keyword>
<accession>A0A845STD2</accession>